<name>A0ABS8EVE5_9FIRM</name>
<dbReference type="Pfam" id="PF09548">
    <property type="entry name" value="Spore_III_AB"/>
    <property type="match status" value="1"/>
</dbReference>
<dbReference type="InterPro" id="IPR014198">
    <property type="entry name" value="Spore_III_AB"/>
</dbReference>
<proteinExistence type="predicted"/>
<evidence type="ECO:0000313" key="2">
    <source>
        <dbReference type="EMBL" id="MCC2148174.1"/>
    </source>
</evidence>
<evidence type="ECO:0000256" key="1">
    <source>
        <dbReference type="SAM" id="SignalP"/>
    </source>
</evidence>
<feature type="signal peptide" evidence="1">
    <location>
        <begin position="1"/>
        <end position="16"/>
    </location>
</feature>
<comment type="caution">
    <text evidence="2">The sequence shown here is derived from an EMBL/GenBank/DDBJ whole genome shotgun (WGS) entry which is preliminary data.</text>
</comment>
<accession>A0ABS8EVE5</accession>
<evidence type="ECO:0000313" key="3">
    <source>
        <dbReference type="Proteomes" id="UP001299235"/>
    </source>
</evidence>
<reference evidence="2 3" key="1">
    <citation type="submission" date="2021-10" db="EMBL/GenBank/DDBJ databases">
        <title>Anaerobic single-cell dispensing facilitates the cultivation of human gut bacteria.</title>
        <authorList>
            <person name="Afrizal A."/>
        </authorList>
    </citation>
    <scope>NUCLEOTIDE SEQUENCE [LARGE SCALE GENOMIC DNA]</scope>
    <source>
        <strain evidence="2 3">CLA-AA-H246</strain>
    </source>
</reference>
<protein>
    <submittedName>
        <fullName evidence="2">Stage III sporulation protein AB</fullName>
    </submittedName>
</protein>
<feature type="chain" id="PRO_5045682155" evidence="1">
    <location>
        <begin position="17"/>
        <end position="172"/>
    </location>
</feature>
<dbReference type="EMBL" id="JAJEQE010000005">
    <property type="protein sequence ID" value="MCC2148174.1"/>
    <property type="molecule type" value="Genomic_DNA"/>
</dbReference>
<dbReference type="RefSeq" id="WP_173866558.1">
    <property type="nucleotide sequence ID" value="NZ_JAJEQE010000005.1"/>
</dbReference>
<gene>
    <name evidence="2" type="ORF">LKD42_02730</name>
</gene>
<keyword evidence="3" id="KW-1185">Reference proteome</keyword>
<dbReference type="PROSITE" id="PS51257">
    <property type="entry name" value="PROKAR_LIPOPROTEIN"/>
    <property type="match status" value="1"/>
</dbReference>
<dbReference type="Proteomes" id="UP001299235">
    <property type="component" value="Unassembled WGS sequence"/>
</dbReference>
<sequence>MLKLFGAGLTMFSCFAAGCLICAEMKKRIHILEELRRMTVMLSAEIGYANTMLDEAFGSIAKRVSQPLSDFLVHVQEKMQKGEEANLGVIFEKQLEMDLKGTALKESDLASLRTLGGQLGYLDVAMQKKTLDYYLEQVSDACVQAKKEYREKEKMFRCLGFGAGAFLVILLY</sequence>
<dbReference type="PIRSF" id="PIRSF021435">
    <property type="entry name" value="SpoIIIAB"/>
    <property type="match status" value="1"/>
</dbReference>
<organism evidence="2 3">
    <name type="scientific">Hominisplanchenecus faecis</name>
    <dbReference type="NCBI Taxonomy" id="2885351"/>
    <lineage>
        <taxon>Bacteria</taxon>
        <taxon>Bacillati</taxon>
        <taxon>Bacillota</taxon>
        <taxon>Clostridia</taxon>
        <taxon>Lachnospirales</taxon>
        <taxon>Lachnospiraceae</taxon>
        <taxon>Hominisplanchenecus</taxon>
    </lineage>
</organism>
<keyword evidence="1" id="KW-0732">Signal</keyword>